<gene>
    <name evidence="7 10" type="primary">dnaK</name>
    <name evidence="10" type="ORF">ACFSJ0_59480</name>
</gene>
<accession>A0ABW4GXJ6</accession>
<keyword evidence="5 7" id="KW-0346">Stress response</keyword>
<dbReference type="InterPro" id="IPR013126">
    <property type="entry name" value="Hsp_70_fam"/>
</dbReference>
<evidence type="ECO:0000256" key="2">
    <source>
        <dbReference type="ARBA" id="ARBA00022553"/>
    </source>
</evidence>
<evidence type="ECO:0000313" key="10">
    <source>
        <dbReference type="EMBL" id="MFD1547119.1"/>
    </source>
</evidence>
<protein>
    <recommendedName>
        <fullName evidence="7">Chaperone protein DnaK</fullName>
    </recommendedName>
    <alternativeName>
        <fullName evidence="7">HSP70</fullName>
    </alternativeName>
    <alternativeName>
        <fullName evidence="7">Heat shock 70 kDa protein</fullName>
    </alternativeName>
    <alternativeName>
        <fullName evidence="7">Heat shock protein 70</fullName>
    </alternativeName>
</protein>
<keyword evidence="4 7" id="KW-0067">ATP-binding</keyword>
<keyword evidence="11" id="KW-1185">Reference proteome</keyword>
<dbReference type="PROSITE" id="PS00329">
    <property type="entry name" value="HSP70_2"/>
    <property type="match status" value="1"/>
</dbReference>
<dbReference type="EMBL" id="JBHUCM010000072">
    <property type="protein sequence ID" value="MFD1547119.1"/>
    <property type="molecule type" value="Genomic_DNA"/>
</dbReference>
<dbReference type="NCBIfam" id="NF001413">
    <property type="entry name" value="PRK00290.1"/>
    <property type="match status" value="1"/>
</dbReference>
<evidence type="ECO:0000256" key="3">
    <source>
        <dbReference type="ARBA" id="ARBA00022741"/>
    </source>
</evidence>
<dbReference type="HAMAP" id="MF_00332">
    <property type="entry name" value="DnaK"/>
    <property type="match status" value="1"/>
</dbReference>
<name>A0ABW4GXJ6_9ACTN</name>
<evidence type="ECO:0000313" key="11">
    <source>
        <dbReference type="Proteomes" id="UP001597097"/>
    </source>
</evidence>
<comment type="similarity">
    <text evidence="1 7 8">Belongs to the heat shock protein 70 family.</text>
</comment>
<evidence type="ECO:0000256" key="8">
    <source>
        <dbReference type="RuleBase" id="RU003322"/>
    </source>
</evidence>
<dbReference type="PROSITE" id="PS00297">
    <property type="entry name" value="HSP70_1"/>
    <property type="match status" value="1"/>
</dbReference>
<comment type="function">
    <text evidence="7">Acts as a chaperone.</text>
</comment>
<comment type="caution">
    <text evidence="10">The sequence shown here is derived from an EMBL/GenBank/DDBJ whole genome shotgun (WGS) entry which is preliminary data.</text>
</comment>
<reference evidence="11" key="1">
    <citation type="journal article" date="2019" name="Int. J. Syst. Evol. Microbiol.">
        <title>The Global Catalogue of Microorganisms (GCM) 10K type strain sequencing project: providing services to taxonomists for standard genome sequencing and annotation.</title>
        <authorList>
            <consortium name="The Broad Institute Genomics Platform"/>
            <consortium name="The Broad Institute Genome Sequencing Center for Infectious Disease"/>
            <person name="Wu L."/>
            <person name="Ma J."/>
        </authorList>
    </citation>
    <scope>NUCLEOTIDE SEQUENCE [LARGE SCALE GENOMIC DNA]</scope>
    <source>
        <strain evidence="11">CGMCC 1.15399</strain>
    </source>
</reference>
<evidence type="ECO:0000256" key="9">
    <source>
        <dbReference type="SAM" id="MobiDB-lite"/>
    </source>
</evidence>
<dbReference type="Proteomes" id="UP001597097">
    <property type="component" value="Unassembled WGS sequence"/>
</dbReference>
<dbReference type="RefSeq" id="WP_219532489.1">
    <property type="nucleotide sequence ID" value="NZ_JAHKRM010000014.1"/>
</dbReference>
<dbReference type="NCBIfam" id="TIGR02350">
    <property type="entry name" value="prok_dnaK"/>
    <property type="match status" value="1"/>
</dbReference>
<feature type="region of interest" description="Disordered" evidence="9">
    <location>
        <begin position="587"/>
        <end position="630"/>
    </location>
</feature>
<dbReference type="InterPro" id="IPR012725">
    <property type="entry name" value="Chaperone_DnaK"/>
</dbReference>
<organism evidence="10 11">
    <name type="scientific">Nonomuraea guangzhouensis</name>
    <dbReference type="NCBI Taxonomy" id="1291555"/>
    <lineage>
        <taxon>Bacteria</taxon>
        <taxon>Bacillati</taxon>
        <taxon>Actinomycetota</taxon>
        <taxon>Actinomycetes</taxon>
        <taxon>Streptosporangiales</taxon>
        <taxon>Streptosporangiaceae</taxon>
        <taxon>Nonomuraea</taxon>
    </lineage>
</organism>
<keyword evidence="2 7" id="KW-0597">Phosphoprotein</keyword>
<evidence type="ECO:0000256" key="6">
    <source>
        <dbReference type="ARBA" id="ARBA00023186"/>
    </source>
</evidence>
<keyword evidence="6 7" id="KW-0143">Chaperone</keyword>
<dbReference type="CDD" id="cd10234">
    <property type="entry name" value="ASKHA_NBD_HSP70_DnaK-like"/>
    <property type="match status" value="1"/>
</dbReference>
<proteinExistence type="evidence at transcript level"/>
<dbReference type="InterPro" id="IPR018181">
    <property type="entry name" value="Heat_shock_70_CS"/>
</dbReference>
<evidence type="ECO:0000256" key="1">
    <source>
        <dbReference type="ARBA" id="ARBA00007381"/>
    </source>
</evidence>
<dbReference type="Pfam" id="PF00012">
    <property type="entry name" value="HSP70"/>
    <property type="match status" value="1"/>
</dbReference>
<evidence type="ECO:0000256" key="5">
    <source>
        <dbReference type="ARBA" id="ARBA00023016"/>
    </source>
</evidence>
<keyword evidence="3 7" id="KW-0547">Nucleotide-binding</keyword>
<evidence type="ECO:0000256" key="4">
    <source>
        <dbReference type="ARBA" id="ARBA00022840"/>
    </source>
</evidence>
<feature type="modified residue" description="Phosphothreonine; by autocatalysis" evidence="7">
    <location>
        <position position="196"/>
    </location>
</feature>
<dbReference type="PANTHER" id="PTHR19375">
    <property type="entry name" value="HEAT SHOCK PROTEIN 70KDA"/>
    <property type="match status" value="1"/>
</dbReference>
<sequence length="630" mass="68411">MAKAVGIDLGTTNSVIAATEDGHPTVIPNAEGARTTPSVVAFTDQGERLVGQLARRQAILNPKGTIYSAKRFIGRRFDEVKSEINAVSFDVAEGPDGSVRFDVKGKQYAPEEVSALVLRKLAADAAKYLGEKVTEAVITVPAYFNDAQRQATKDAGRIAGLEVLRIINEPTAAALAYGLDKKGNETVLVFDLGGGTFDVSVLDIGEGVVEVRSTSGDGHLGGDDFDRRIVDHLADEFQKEQGIDLRKDPQALQRLFEAAEKAKVELSEVTQTTISLPFITADAAGPKHLNTTLMRSTFEQITADLVERCVHPVEQAMEDAKLRPSDIDEVILVGGSTRMPAVQNLVRRLTGGKDPNMTVNPDEVVAIGAAIQAGILKGEVEDVVLLDVTPLSLGVETLGGVMTKVIERNTTIPARRTETFSTADDNQNAVDIVILQGERERAADNRVLGRFRLENIRPAPRGEPQIEVTFDIDANGILNVTARDKDTGAEQKVTISETSTLDKQEIERMIQDAEQHRDEDLRLRQMIEVRNELDSVAYQVERRLQELGDGVPVHEKARAEQLVHDAREAIKQEAPIDRLRGLSGELQQVNQALQTSQSANVPPQGRSESASGGPADDDVIDAEFTTSDTE</sequence>
<evidence type="ECO:0000256" key="7">
    <source>
        <dbReference type="HAMAP-Rule" id="MF_00332"/>
    </source>
</evidence>
<feature type="compositionally biased region" description="Polar residues" evidence="9">
    <location>
        <begin position="587"/>
        <end position="610"/>
    </location>
</feature>
<comment type="induction">
    <text evidence="7">By stress conditions e.g. heat shock.</text>
</comment>